<dbReference type="InterPro" id="IPR045851">
    <property type="entry name" value="AMP-bd_C_sf"/>
</dbReference>
<dbReference type="InterPro" id="IPR025110">
    <property type="entry name" value="AMP-bd_C"/>
</dbReference>
<feature type="domain" description="AMP-dependent synthetase/ligase" evidence="2">
    <location>
        <begin position="38"/>
        <end position="114"/>
    </location>
</feature>
<evidence type="ECO:0000259" key="2">
    <source>
        <dbReference type="Pfam" id="PF00501"/>
    </source>
</evidence>
<proteinExistence type="predicted"/>
<feature type="domain" description="AMP-dependent synthetase/ligase" evidence="2">
    <location>
        <begin position="139"/>
        <end position="340"/>
    </location>
</feature>
<evidence type="ECO:0000259" key="3">
    <source>
        <dbReference type="Pfam" id="PF13193"/>
    </source>
</evidence>
<accession>A0A1W2M309</accession>
<dbReference type="SUPFAM" id="SSF56801">
    <property type="entry name" value="Acetyl-CoA synthetase-like"/>
    <property type="match status" value="1"/>
</dbReference>
<dbReference type="PANTHER" id="PTHR43767">
    <property type="entry name" value="LONG-CHAIN-FATTY-ACID--COA LIGASE"/>
    <property type="match status" value="1"/>
</dbReference>
<organism evidence="4 5">
    <name type="scientific">Amycolatopsis keratiniphila subsp. keratiniphila</name>
    <dbReference type="NCBI Taxonomy" id="227715"/>
    <lineage>
        <taxon>Bacteria</taxon>
        <taxon>Bacillati</taxon>
        <taxon>Actinomycetota</taxon>
        <taxon>Actinomycetes</taxon>
        <taxon>Pseudonocardiales</taxon>
        <taxon>Pseudonocardiaceae</taxon>
        <taxon>Amycolatopsis</taxon>
        <taxon>Amycolatopsis japonica group</taxon>
    </lineage>
</organism>
<dbReference type="Pfam" id="PF00501">
    <property type="entry name" value="AMP-binding"/>
    <property type="match status" value="2"/>
</dbReference>
<gene>
    <name evidence="4" type="ORF">AVR91_0203930</name>
</gene>
<dbReference type="InterPro" id="IPR042099">
    <property type="entry name" value="ANL_N_sf"/>
</dbReference>
<dbReference type="OrthoDB" id="4507402at2"/>
<feature type="domain" description="AMP-binding enzyme C-terminal" evidence="3">
    <location>
        <begin position="392"/>
        <end position="468"/>
    </location>
</feature>
<reference evidence="4 5" key="1">
    <citation type="submission" date="2016-12" db="EMBL/GenBank/DDBJ databases">
        <title>Amycolatopsis keratiniphila subsp. keratiniphila genome sequencing and assembly.</title>
        <authorList>
            <person name="Mayilraj S."/>
            <person name="Kaur N."/>
        </authorList>
    </citation>
    <scope>NUCLEOTIDE SEQUENCE [LARGE SCALE GENOMIC DNA]</scope>
    <source>
        <strain evidence="4 5">DSM 44409</strain>
    </source>
</reference>
<protein>
    <submittedName>
        <fullName evidence="4">AMP-dependent synthetase</fullName>
    </submittedName>
</protein>
<dbReference type="Gene3D" id="3.40.50.12780">
    <property type="entry name" value="N-terminal domain of ligase-like"/>
    <property type="match status" value="1"/>
</dbReference>
<name>A0A1W2M309_9PSEU</name>
<dbReference type="PANTHER" id="PTHR43767:SF1">
    <property type="entry name" value="NONRIBOSOMAL PEPTIDE SYNTHASE PES1 (EUROFUNG)-RELATED"/>
    <property type="match status" value="1"/>
</dbReference>
<feature type="region of interest" description="Disordered" evidence="1">
    <location>
        <begin position="480"/>
        <end position="499"/>
    </location>
</feature>
<dbReference type="EMBL" id="LQMT02000005">
    <property type="protein sequence ID" value="ONF74437.1"/>
    <property type="molecule type" value="Genomic_DNA"/>
</dbReference>
<dbReference type="InterPro" id="IPR050237">
    <property type="entry name" value="ATP-dep_AMP-bd_enzyme"/>
</dbReference>
<dbReference type="AlphaFoldDB" id="A0A1W2M309"/>
<evidence type="ECO:0000313" key="4">
    <source>
        <dbReference type="EMBL" id="ONF74437.1"/>
    </source>
</evidence>
<dbReference type="RefSeq" id="WP_063276333.1">
    <property type="nucleotide sequence ID" value="NZ_LQMT02000005.1"/>
</dbReference>
<sequence length="499" mass="52792">MIWKSETGIVLRDLVPAGLRREWVRCGHCPDRDLYSLFRDQVGEHPLRTAVIDDEGALDYTTLDVAVRAMAARLSAAGCGSADIVAVREPDGRAAVVAELAILALGAVVLPLPRGADGLLERAGVRFVIESGRVSGSSKPSRVGDVDPDAPARILVSSGSESEPKMVAYSHNAFAGGRANYVRAVHGGTELPRDLVLVSLTSGFGSFGVAVTLCRLGGTLILASRFEAGAALRLISEHRPTHVFGVPAMWRRMVEHPAAVDTSGLAAIVSSGDTLPPSTRAACRRRFGVGMVDIYGSSDGVNCHTTMPENGVGVPDPAVCEVRLVDGEICARGPMTPLCYVGAPELDAAYRLDGGWVRTGDNGRFDDEGRLHVTGRRKRVVIRGGYTISPAEVELALGDHPAISEVACVPVPDGVLGERLCACVSVLSGRSLGLPELKAFLADRGVAAAKMPEFLIALPELPLGRTGKVCHRTLTEIAVRRSDPASPTARPRSTENWGR</sequence>
<dbReference type="GO" id="GO:0016878">
    <property type="term" value="F:acid-thiol ligase activity"/>
    <property type="evidence" value="ECO:0007669"/>
    <property type="project" value="UniProtKB-ARBA"/>
</dbReference>
<dbReference type="Pfam" id="PF13193">
    <property type="entry name" value="AMP-binding_C"/>
    <property type="match status" value="1"/>
</dbReference>
<evidence type="ECO:0000256" key="1">
    <source>
        <dbReference type="SAM" id="MobiDB-lite"/>
    </source>
</evidence>
<comment type="caution">
    <text evidence="4">The sequence shown here is derived from an EMBL/GenBank/DDBJ whole genome shotgun (WGS) entry which is preliminary data.</text>
</comment>
<dbReference type="Proteomes" id="UP000076660">
    <property type="component" value="Unassembled WGS sequence"/>
</dbReference>
<dbReference type="Gene3D" id="3.30.300.30">
    <property type="match status" value="1"/>
</dbReference>
<dbReference type="InterPro" id="IPR000873">
    <property type="entry name" value="AMP-dep_synth/lig_dom"/>
</dbReference>
<evidence type="ECO:0000313" key="5">
    <source>
        <dbReference type="Proteomes" id="UP000076660"/>
    </source>
</evidence>